<keyword evidence="5 7" id="KW-1133">Transmembrane helix</keyword>
<feature type="region of interest" description="Disordered" evidence="8">
    <location>
        <begin position="1"/>
        <end position="58"/>
    </location>
</feature>
<gene>
    <name evidence="10" type="ORF">EDC03_1772</name>
</gene>
<dbReference type="RefSeq" id="WP_199720087.1">
    <property type="nucleotide sequence ID" value="NZ_RJKN01000004.1"/>
</dbReference>
<keyword evidence="2 7" id="KW-0813">Transport</keyword>
<feature type="compositionally biased region" description="Low complexity" evidence="8">
    <location>
        <begin position="11"/>
        <end position="38"/>
    </location>
</feature>
<name>A0A3N1HL33_9ACTN</name>
<dbReference type="SUPFAM" id="SSF161098">
    <property type="entry name" value="MetI-like"/>
    <property type="match status" value="1"/>
</dbReference>
<dbReference type="PROSITE" id="PS50928">
    <property type="entry name" value="ABC_TM1"/>
    <property type="match status" value="1"/>
</dbReference>
<dbReference type="InterPro" id="IPR050809">
    <property type="entry name" value="UgpAE/MalFG_permease"/>
</dbReference>
<sequence length="344" mass="35975">MTPPSTPLPPGATTAAPAGAGDDPVTASLARRSPLAPRAGRRGGPVRPGRGRGSSSSRRRQGWLYAAPTALFVLVLFLVPLGLVLRMSVSDWSLFAGSRGINVPDNFTAAVGDRLFGPAVQFTVTYTVVTTVILIALALGLALLVQEATRWNSVVRTAVLVPSALGLASASLLFYALYSPQSGPLGPLLQRVGLADGPVSFLGTPTAALWSTVALVVWRFAGFYMLLLLVGLQGISGDVYEAASIDGAGRFRSFWHITLPLLTPSLALCTILCVTGSLLAFDQFYILTKGGPDNTTVTVVQLVYSTAFAGANDLGRAAALSILVLGALVVVNALQFKALRRKDV</sequence>
<evidence type="ECO:0000256" key="4">
    <source>
        <dbReference type="ARBA" id="ARBA00022692"/>
    </source>
</evidence>
<feature type="transmembrane region" description="Helical" evidence="7">
    <location>
        <begin position="124"/>
        <end position="145"/>
    </location>
</feature>
<evidence type="ECO:0000256" key="7">
    <source>
        <dbReference type="RuleBase" id="RU363032"/>
    </source>
</evidence>
<comment type="similarity">
    <text evidence="7">Belongs to the binding-protein-dependent transport system permease family.</text>
</comment>
<feature type="transmembrane region" description="Helical" evidence="7">
    <location>
        <begin position="157"/>
        <end position="178"/>
    </location>
</feature>
<dbReference type="GO" id="GO:0055085">
    <property type="term" value="P:transmembrane transport"/>
    <property type="evidence" value="ECO:0007669"/>
    <property type="project" value="InterPro"/>
</dbReference>
<feature type="compositionally biased region" description="Pro residues" evidence="8">
    <location>
        <begin position="1"/>
        <end position="10"/>
    </location>
</feature>
<evidence type="ECO:0000256" key="8">
    <source>
        <dbReference type="SAM" id="MobiDB-lite"/>
    </source>
</evidence>
<evidence type="ECO:0000256" key="3">
    <source>
        <dbReference type="ARBA" id="ARBA00022475"/>
    </source>
</evidence>
<accession>A0A3N1HL33</accession>
<feature type="transmembrane region" description="Helical" evidence="7">
    <location>
        <begin position="314"/>
        <end position="334"/>
    </location>
</feature>
<evidence type="ECO:0000313" key="11">
    <source>
        <dbReference type="Proteomes" id="UP000276232"/>
    </source>
</evidence>
<evidence type="ECO:0000256" key="5">
    <source>
        <dbReference type="ARBA" id="ARBA00022989"/>
    </source>
</evidence>
<evidence type="ECO:0000259" key="9">
    <source>
        <dbReference type="PROSITE" id="PS50928"/>
    </source>
</evidence>
<dbReference type="GO" id="GO:0005886">
    <property type="term" value="C:plasma membrane"/>
    <property type="evidence" value="ECO:0007669"/>
    <property type="project" value="UniProtKB-SubCell"/>
</dbReference>
<feature type="transmembrane region" description="Helical" evidence="7">
    <location>
        <begin position="253"/>
        <end position="281"/>
    </location>
</feature>
<dbReference type="InParanoid" id="A0A3N1HL33"/>
<comment type="caution">
    <text evidence="10">The sequence shown here is derived from an EMBL/GenBank/DDBJ whole genome shotgun (WGS) entry which is preliminary data.</text>
</comment>
<reference evidence="10 11" key="1">
    <citation type="journal article" date="2015" name="Stand. Genomic Sci.">
        <title>Genomic Encyclopedia of Bacterial and Archaeal Type Strains, Phase III: the genomes of soil and plant-associated and newly described type strains.</title>
        <authorList>
            <person name="Whitman W.B."/>
            <person name="Woyke T."/>
            <person name="Klenk H.P."/>
            <person name="Zhou Y."/>
            <person name="Lilburn T.G."/>
            <person name="Beck B.J."/>
            <person name="De Vos P."/>
            <person name="Vandamme P."/>
            <person name="Eisen J.A."/>
            <person name="Garrity G."/>
            <person name="Hugenholtz P."/>
            <person name="Kyrpides N.C."/>
        </authorList>
    </citation>
    <scope>NUCLEOTIDE SEQUENCE [LARGE SCALE GENOMIC DNA]</scope>
    <source>
        <strain evidence="10 11">CECT 7306</strain>
    </source>
</reference>
<keyword evidence="3" id="KW-1003">Cell membrane</keyword>
<dbReference type="EMBL" id="RJKN01000004">
    <property type="protein sequence ID" value="ROP43175.1"/>
    <property type="molecule type" value="Genomic_DNA"/>
</dbReference>
<evidence type="ECO:0000256" key="6">
    <source>
        <dbReference type="ARBA" id="ARBA00023136"/>
    </source>
</evidence>
<protein>
    <submittedName>
        <fullName evidence="10">Multiple sugar transport system permease protein</fullName>
    </submittedName>
</protein>
<proteinExistence type="inferred from homology"/>
<keyword evidence="4 7" id="KW-0812">Transmembrane</keyword>
<feature type="transmembrane region" description="Helical" evidence="7">
    <location>
        <begin position="62"/>
        <end position="85"/>
    </location>
</feature>
<dbReference type="PANTHER" id="PTHR43227:SF8">
    <property type="entry name" value="DIACETYLCHITOBIOSE UPTAKE SYSTEM PERMEASE PROTEIN DASB"/>
    <property type="match status" value="1"/>
</dbReference>
<keyword evidence="10" id="KW-0762">Sugar transport</keyword>
<keyword evidence="6 7" id="KW-0472">Membrane</keyword>
<dbReference type="Gene3D" id="1.10.3720.10">
    <property type="entry name" value="MetI-like"/>
    <property type="match status" value="1"/>
</dbReference>
<evidence type="ECO:0000256" key="2">
    <source>
        <dbReference type="ARBA" id="ARBA00022448"/>
    </source>
</evidence>
<organism evidence="10 11">
    <name type="scientific">Pseudokineococcus lusitanus</name>
    <dbReference type="NCBI Taxonomy" id="763993"/>
    <lineage>
        <taxon>Bacteria</taxon>
        <taxon>Bacillati</taxon>
        <taxon>Actinomycetota</taxon>
        <taxon>Actinomycetes</taxon>
        <taxon>Kineosporiales</taxon>
        <taxon>Kineosporiaceae</taxon>
        <taxon>Pseudokineococcus</taxon>
    </lineage>
</organism>
<evidence type="ECO:0000313" key="10">
    <source>
        <dbReference type="EMBL" id="ROP43175.1"/>
    </source>
</evidence>
<feature type="transmembrane region" description="Helical" evidence="7">
    <location>
        <begin position="207"/>
        <end position="232"/>
    </location>
</feature>
<dbReference type="PANTHER" id="PTHR43227">
    <property type="entry name" value="BLL4140 PROTEIN"/>
    <property type="match status" value="1"/>
</dbReference>
<feature type="domain" description="ABC transmembrane type-1" evidence="9">
    <location>
        <begin position="120"/>
        <end position="335"/>
    </location>
</feature>
<feature type="compositionally biased region" description="Low complexity" evidence="8">
    <location>
        <begin position="45"/>
        <end position="56"/>
    </location>
</feature>
<dbReference type="InterPro" id="IPR000515">
    <property type="entry name" value="MetI-like"/>
</dbReference>
<dbReference type="CDD" id="cd06261">
    <property type="entry name" value="TM_PBP2"/>
    <property type="match status" value="1"/>
</dbReference>
<dbReference type="InterPro" id="IPR035906">
    <property type="entry name" value="MetI-like_sf"/>
</dbReference>
<dbReference type="AlphaFoldDB" id="A0A3N1HL33"/>
<dbReference type="Pfam" id="PF00528">
    <property type="entry name" value="BPD_transp_1"/>
    <property type="match status" value="1"/>
</dbReference>
<dbReference type="Proteomes" id="UP000276232">
    <property type="component" value="Unassembled WGS sequence"/>
</dbReference>
<evidence type="ECO:0000256" key="1">
    <source>
        <dbReference type="ARBA" id="ARBA00004651"/>
    </source>
</evidence>
<comment type="subcellular location">
    <subcellularLocation>
        <location evidence="1 7">Cell membrane</location>
        <topology evidence="1 7">Multi-pass membrane protein</topology>
    </subcellularLocation>
</comment>
<keyword evidence="11" id="KW-1185">Reference proteome</keyword>